<dbReference type="InterPro" id="IPR036249">
    <property type="entry name" value="Thioredoxin-like_sf"/>
</dbReference>
<dbReference type="InterPro" id="IPR007741">
    <property type="entry name" value="Ribosomal_mL43/mS25/NADH_DH"/>
</dbReference>
<dbReference type="PANTHER" id="PTHR13274">
    <property type="entry name" value="MITOCHONDRIAL RIBOSOMAL PROTEIN S25"/>
    <property type="match status" value="1"/>
</dbReference>
<proteinExistence type="predicted"/>
<keyword evidence="4" id="KW-0687">Ribonucleoprotein</keyword>
<evidence type="ECO:0000256" key="2">
    <source>
        <dbReference type="ARBA" id="ARBA00022980"/>
    </source>
</evidence>
<feature type="region of interest" description="Disordered" evidence="5">
    <location>
        <begin position="122"/>
        <end position="150"/>
    </location>
</feature>
<keyword evidence="2" id="KW-0689">Ribosomal protein</keyword>
<dbReference type="PANTHER" id="PTHR13274:SF2">
    <property type="entry name" value="SMALL RIBOSOMAL SUBUNIT PROTEIN MS25"/>
    <property type="match status" value="1"/>
</dbReference>
<evidence type="ECO:0000313" key="8">
    <source>
        <dbReference type="Proteomes" id="UP001642406"/>
    </source>
</evidence>
<dbReference type="Proteomes" id="UP001642406">
    <property type="component" value="Unassembled WGS sequence"/>
</dbReference>
<gene>
    <name evidence="7" type="ORF">SBRCBS47491_008788</name>
</gene>
<dbReference type="SUPFAM" id="SSF52833">
    <property type="entry name" value="Thioredoxin-like"/>
    <property type="match status" value="1"/>
</dbReference>
<keyword evidence="8" id="KW-1185">Reference proteome</keyword>
<dbReference type="SMART" id="SM00916">
    <property type="entry name" value="L51_S25_CI-B8"/>
    <property type="match status" value="1"/>
</dbReference>
<organism evidence="7 8">
    <name type="scientific">Sporothrix bragantina</name>
    <dbReference type="NCBI Taxonomy" id="671064"/>
    <lineage>
        <taxon>Eukaryota</taxon>
        <taxon>Fungi</taxon>
        <taxon>Dikarya</taxon>
        <taxon>Ascomycota</taxon>
        <taxon>Pezizomycotina</taxon>
        <taxon>Sordariomycetes</taxon>
        <taxon>Sordariomycetidae</taxon>
        <taxon>Ophiostomatales</taxon>
        <taxon>Ophiostomataceae</taxon>
        <taxon>Sporothrix</taxon>
    </lineage>
</organism>
<dbReference type="Pfam" id="PF05047">
    <property type="entry name" value="L51_S25_CI-B8"/>
    <property type="match status" value="1"/>
</dbReference>
<protein>
    <recommendedName>
        <fullName evidence="6">Ribosomal protein/NADH dehydrogenase domain-containing protein</fullName>
    </recommendedName>
</protein>
<dbReference type="EMBL" id="CAWUHC010000121">
    <property type="protein sequence ID" value="CAK7233963.1"/>
    <property type="molecule type" value="Genomic_DNA"/>
</dbReference>
<feature type="compositionally biased region" description="Low complexity" evidence="5">
    <location>
        <begin position="127"/>
        <end position="143"/>
    </location>
</feature>
<accession>A0ABP0CPQ2</accession>
<sequence>MLSAASLTFAAGSPKATDVVSMAVAAAPEKHRLGVALLVAHGMRPKGCLALRHGPGAAILPSEVTRIHLEFANRWNKGQYGPRKFWQTYLPRLKYWNPAIPMIVNRTADTTGPATLTIYLRSTQGESSTSSSPVTPDTQPSSSFVGTSKAPEPTLLERTIQIDMKGLHSDAILKDFLAKTGASAVSPTPEEEADMREVEERRERSKVDREVMARYLFAQRREAAILAQAKSEAAVMKQAM</sequence>
<evidence type="ECO:0000256" key="1">
    <source>
        <dbReference type="ARBA" id="ARBA00004173"/>
    </source>
</evidence>
<comment type="subcellular location">
    <subcellularLocation>
        <location evidence="1">Mitochondrion</location>
    </subcellularLocation>
</comment>
<evidence type="ECO:0000259" key="6">
    <source>
        <dbReference type="SMART" id="SM00916"/>
    </source>
</evidence>
<evidence type="ECO:0000256" key="3">
    <source>
        <dbReference type="ARBA" id="ARBA00023128"/>
    </source>
</evidence>
<comment type="caution">
    <text evidence="7">The sequence shown here is derived from an EMBL/GenBank/DDBJ whole genome shotgun (WGS) entry which is preliminary data.</text>
</comment>
<evidence type="ECO:0000313" key="7">
    <source>
        <dbReference type="EMBL" id="CAK7233963.1"/>
    </source>
</evidence>
<feature type="domain" description="Ribosomal protein/NADH dehydrogenase" evidence="6">
    <location>
        <begin position="74"/>
        <end position="183"/>
    </location>
</feature>
<reference evidence="7 8" key="1">
    <citation type="submission" date="2024-01" db="EMBL/GenBank/DDBJ databases">
        <authorList>
            <person name="Allen C."/>
            <person name="Tagirdzhanova G."/>
        </authorList>
    </citation>
    <scope>NUCLEOTIDE SEQUENCE [LARGE SCALE GENOMIC DNA]</scope>
</reference>
<evidence type="ECO:0000256" key="4">
    <source>
        <dbReference type="ARBA" id="ARBA00023274"/>
    </source>
</evidence>
<feature type="region of interest" description="Disordered" evidence="5">
    <location>
        <begin position="181"/>
        <end position="201"/>
    </location>
</feature>
<evidence type="ECO:0000256" key="5">
    <source>
        <dbReference type="SAM" id="MobiDB-lite"/>
    </source>
</evidence>
<keyword evidence="3" id="KW-0496">Mitochondrion</keyword>
<name>A0ABP0CPQ2_9PEZI</name>
<dbReference type="InterPro" id="IPR040049">
    <property type="entry name" value="Ribosomal_mS25/mL61"/>
</dbReference>